<dbReference type="Proteomes" id="UP000256690">
    <property type="component" value="Unassembled WGS sequence"/>
</dbReference>
<feature type="compositionally biased region" description="Basic and acidic residues" evidence="1">
    <location>
        <begin position="54"/>
        <end position="75"/>
    </location>
</feature>
<comment type="caution">
    <text evidence="2">The sequence shown here is derived from an EMBL/GenBank/DDBJ whole genome shotgun (WGS) entry which is preliminary data.</text>
</comment>
<evidence type="ECO:0000313" key="2">
    <source>
        <dbReference type="EMBL" id="RDW93009.1"/>
    </source>
</evidence>
<organism evidence="2 3">
    <name type="scientific">Aspergillus mulundensis</name>
    <dbReference type="NCBI Taxonomy" id="1810919"/>
    <lineage>
        <taxon>Eukaryota</taxon>
        <taxon>Fungi</taxon>
        <taxon>Dikarya</taxon>
        <taxon>Ascomycota</taxon>
        <taxon>Pezizomycotina</taxon>
        <taxon>Eurotiomycetes</taxon>
        <taxon>Eurotiomycetidae</taxon>
        <taxon>Eurotiales</taxon>
        <taxon>Aspergillaceae</taxon>
        <taxon>Aspergillus</taxon>
        <taxon>Aspergillus subgen. Nidulantes</taxon>
    </lineage>
</organism>
<evidence type="ECO:0000256" key="1">
    <source>
        <dbReference type="SAM" id="MobiDB-lite"/>
    </source>
</evidence>
<dbReference type="EMBL" id="PVWQ01000001">
    <property type="protein sequence ID" value="RDW93009.1"/>
    <property type="molecule type" value="Genomic_DNA"/>
</dbReference>
<reference evidence="2 3" key="1">
    <citation type="journal article" date="2018" name="IMA Fungus">
        <title>IMA Genome-F 9: Draft genome sequence of Annulohypoxylon stygium, Aspergillus mulundensis, Berkeleyomyces basicola (syn. Thielaviopsis basicola), Ceratocystis smalleyi, two Cercospora beticola strains, Coleophoma cylindrospora, Fusarium fracticaudum, Phialophora cf. hyalina, and Morchella septimelata.</title>
        <authorList>
            <person name="Wingfield B.D."/>
            <person name="Bills G.F."/>
            <person name="Dong Y."/>
            <person name="Huang W."/>
            <person name="Nel W.J."/>
            <person name="Swalarsk-Parry B.S."/>
            <person name="Vaghefi N."/>
            <person name="Wilken P.M."/>
            <person name="An Z."/>
            <person name="de Beer Z.W."/>
            <person name="De Vos L."/>
            <person name="Chen L."/>
            <person name="Duong T.A."/>
            <person name="Gao Y."/>
            <person name="Hammerbacher A."/>
            <person name="Kikkert J.R."/>
            <person name="Li Y."/>
            <person name="Li H."/>
            <person name="Li K."/>
            <person name="Li Q."/>
            <person name="Liu X."/>
            <person name="Ma X."/>
            <person name="Naidoo K."/>
            <person name="Pethybridge S.J."/>
            <person name="Sun J."/>
            <person name="Steenkamp E.T."/>
            <person name="van der Nest M.A."/>
            <person name="van Wyk S."/>
            <person name="Wingfield M.J."/>
            <person name="Xiong C."/>
            <person name="Yue Q."/>
            <person name="Zhang X."/>
        </authorList>
    </citation>
    <scope>NUCLEOTIDE SEQUENCE [LARGE SCALE GENOMIC DNA]</scope>
    <source>
        <strain evidence="2 3">DSM 5745</strain>
    </source>
</reference>
<dbReference type="GeneID" id="38110701"/>
<accession>A0A3D8T3B1</accession>
<evidence type="ECO:0000313" key="3">
    <source>
        <dbReference type="Proteomes" id="UP000256690"/>
    </source>
</evidence>
<dbReference type="AlphaFoldDB" id="A0A3D8T3B1"/>
<protein>
    <submittedName>
        <fullName evidence="2">Uncharacterized protein</fullName>
    </submittedName>
</protein>
<gene>
    <name evidence="2" type="ORF">DSM5745_00331</name>
</gene>
<dbReference type="RefSeq" id="XP_026608192.1">
    <property type="nucleotide sequence ID" value="XM_026742347.1"/>
</dbReference>
<proteinExistence type="predicted"/>
<name>A0A3D8T3B1_9EURO</name>
<feature type="region of interest" description="Disordered" evidence="1">
    <location>
        <begin position="1"/>
        <end position="92"/>
    </location>
</feature>
<keyword evidence="3" id="KW-1185">Reference proteome</keyword>
<sequence length="190" mass="21278">MDQPPLARQQAETPLPPVDRPQAGNALDVLGPGEAPRHSRKRRASEDDDSDGLECPRDAKIRCARDQSDVEHPAKDPSTPLPNDLHQDRDTDAAWIQNELDKITSSRQKSSDFLDLDDFLDLHGTPDFSDTDNESIFSRTTESTEAAEDDIPFREAYFLYLESFARHASPGGPGIPENFDLGVYLQDDWE</sequence>